<accession>A0AAN9API6</accession>
<sequence>MKKDPIVYQYTEPKSPLPAEGVQPRVLFHTGEGHDEDECVYDCIQCGKNIAGELQQLNVGGADRASTSPRALQYRDVFLLTYYGNLHDTQTDDSGNVTEEASGLIRGLREAGIPVTILVEEDHTMLKEVATMEGPNDVFAAQSTEVQGLERKIVVFAQADGLNSENEDRGRLQAMSRCTAQLIWVKPPLPPPDKISH</sequence>
<protein>
    <submittedName>
        <fullName evidence="1">Uncharacterized protein</fullName>
    </submittedName>
</protein>
<reference evidence="1 2" key="1">
    <citation type="submission" date="2024-02" db="EMBL/GenBank/DDBJ databases">
        <title>Chromosome-scale genome assembly of the rough periwinkle Littorina saxatilis.</title>
        <authorList>
            <person name="De Jode A."/>
            <person name="Faria R."/>
            <person name="Formenti G."/>
            <person name="Sims Y."/>
            <person name="Smith T.P."/>
            <person name="Tracey A."/>
            <person name="Wood J.M.D."/>
            <person name="Zagrodzka Z.B."/>
            <person name="Johannesson K."/>
            <person name="Butlin R.K."/>
            <person name="Leder E.H."/>
        </authorList>
    </citation>
    <scope>NUCLEOTIDE SEQUENCE [LARGE SCALE GENOMIC DNA]</scope>
    <source>
        <strain evidence="1">Snail1</strain>
        <tissue evidence="1">Muscle</tissue>
    </source>
</reference>
<evidence type="ECO:0000313" key="1">
    <source>
        <dbReference type="EMBL" id="KAK7090459.1"/>
    </source>
</evidence>
<proteinExistence type="predicted"/>
<keyword evidence="2" id="KW-1185">Reference proteome</keyword>
<evidence type="ECO:0000313" key="2">
    <source>
        <dbReference type="Proteomes" id="UP001374579"/>
    </source>
</evidence>
<dbReference type="AlphaFoldDB" id="A0AAN9API6"/>
<name>A0AAN9API6_9CAEN</name>
<comment type="caution">
    <text evidence="1">The sequence shown here is derived from an EMBL/GenBank/DDBJ whole genome shotgun (WGS) entry which is preliminary data.</text>
</comment>
<dbReference type="EMBL" id="JBAMIC010000024">
    <property type="protein sequence ID" value="KAK7090459.1"/>
    <property type="molecule type" value="Genomic_DNA"/>
</dbReference>
<organism evidence="1 2">
    <name type="scientific">Littorina saxatilis</name>
    <dbReference type="NCBI Taxonomy" id="31220"/>
    <lineage>
        <taxon>Eukaryota</taxon>
        <taxon>Metazoa</taxon>
        <taxon>Spiralia</taxon>
        <taxon>Lophotrochozoa</taxon>
        <taxon>Mollusca</taxon>
        <taxon>Gastropoda</taxon>
        <taxon>Caenogastropoda</taxon>
        <taxon>Littorinimorpha</taxon>
        <taxon>Littorinoidea</taxon>
        <taxon>Littorinidae</taxon>
        <taxon>Littorina</taxon>
    </lineage>
</organism>
<gene>
    <name evidence="1" type="ORF">V1264_010253</name>
</gene>
<dbReference type="Proteomes" id="UP001374579">
    <property type="component" value="Unassembled WGS sequence"/>
</dbReference>